<feature type="transmembrane region" description="Helical" evidence="1">
    <location>
        <begin position="6"/>
        <end position="24"/>
    </location>
</feature>
<organism evidence="2 3">
    <name type="scientific">Chengkuizengella axinellae</name>
    <dbReference type="NCBI Taxonomy" id="3064388"/>
    <lineage>
        <taxon>Bacteria</taxon>
        <taxon>Bacillati</taxon>
        <taxon>Bacillota</taxon>
        <taxon>Bacilli</taxon>
        <taxon>Bacillales</taxon>
        <taxon>Paenibacillaceae</taxon>
        <taxon>Chengkuizengella</taxon>
    </lineage>
</organism>
<dbReference type="Proteomes" id="UP001231941">
    <property type="component" value="Unassembled WGS sequence"/>
</dbReference>
<name>A0ABT9IVU7_9BACL</name>
<dbReference type="Gene3D" id="3.30.1490.480">
    <property type="entry name" value="Endolytic murein transglycosylase"/>
    <property type="match status" value="1"/>
</dbReference>
<keyword evidence="3" id="KW-1185">Reference proteome</keyword>
<reference evidence="2 3" key="1">
    <citation type="submission" date="2023-08" db="EMBL/GenBank/DDBJ databases">
        <authorList>
            <person name="Park J.-S."/>
        </authorList>
    </citation>
    <scope>NUCLEOTIDE SEQUENCE [LARGE SCALE GENOMIC DNA]</scope>
    <source>
        <strain evidence="2 3">2205SS18-9</strain>
    </source>
</reference>
<accession>A0ABT9IVU7</accession>
<gene>
    <name evidence="2" type="ORF">Q5Y73_05080</name>
</gene>
<keyword evidence="1" id="KW-0812">Transmembrane</keyword>
<dbReference type="EMBL" id="JAVAMP010000001">
    <property type="protein sequence ID" value="MDP5273468.1"/>
    <property type="molecule type" value="Genomic_DNA"/>
</dbReference>
<keyword evidence="1" id="KW-1133">Transmembrane helix</keyword>
<evidence type="ECO:0000256" key="1">
    <source>
        <dbReference type="SAM" id="Phobius"/>
    </source>
</evidence>
<sequence>MLGHKFFYYGFGIGIITTSLLLLFNTSFISNKDIVKENEFHIVELQEKANELNYSVYPSNEVRFTEEQFDAKLEEIMSDNIQTKIVEQKAFLIQDGMNSTQVGRILLELELISEIKEFEALMTDLNLHRKVKTGYYVFEQTEDLKQIIDKITE</sequence>
<evidence type="ECO:0000313" key="3">
    <source>
        <dbReference type="Proteomes" id="UP001231941"/>
    </source>
</evidence>
<protein>
    <recommendedName>
        <fullName evidence="4">Endolytic transglycosylase MltG</fullName>
    </recommendedName>
</protein>
<proteinExistence type="predicted"/>
<evidence type="ECO:0008006" key="4">
    <source>
        <dbReference type="Google" id="ProtNLM"/>
    </source>
</evidence>
<comment type="caution">
    <text evidence="2">The sequence shown here is derived from an EMBL/GenBank/DDBJ whole genome shotgun (WGS) entry which is preliminary data.</text>
</comment>
<dbReference type="RefSeq" id="WP_305990734.1">
    <property type="nucleotide sequence ID" value="NZ_JAVAMP010000001.1"/>
</dbReference>
<keyword evidence="1" id="KW-0472">Membrane</keyword>
<evidence type="ECO:0000313" key="2">
    <source>
        <dbReference type="EMBL" id="MDP5273468.1"/>
    </source>
</evidence>